<keyword evidence="1" id="KW-0472">Membrane</keyword>
<feature type="transmembrane region" description="Helical" evidence="1">
    <location>
        <begin position="142"/>
        <end position="160"/>
    </location>
</feature>
<dbReference type="AlphaFoldDB" id="A0A644TZW1"/>
<sequence length="399" mass="44708">MKKILSFSLFLIIGLVLSQVLPGLLGSNYESLEVVTGVLLYIALSFIMINVGREFVLDKTNWRLYIKDYFIAMGTAALPWLFVAFYFIFIILPVEYNTDWEAWKESLLLSRFAAPTSAGILFTMLAAIGLKSSWIYKKIQVLAIFDDLDTILLMIPLQIIMIGMRWQMGVILLIVFVLLWLGWKHMGKYNLKQDWKHILLYSVLVVGVTISIDHYSKMLFGPDGAIHIEVLLPAFVLGMMMKHIHFDSKVERGVSTAISLVFMLLVGLSMPHFIGNTIMTEASMEAGSIMGEQPMLPWGSIAIHVLIVTLLSNIGKMVPLLFYRERLIEERLALSIGMFTRGEVGAGIIFIALGYNIGGPALVISVLTMVLNLVLTGIFVVWVKKLSLRATRKIEAAKA</sequence>
<feature type="transmembrane region" description="Helical" evidence="1">
    <location>
        <begin position="361"/>
        <end position="383"/>
    </location>
</feature>
<dbReference type="InterPro" id="IPR038770">
    <property type="entry name" value="Na+/solute_symporter_sf"/>
</dbReference>
<name>A0A644TZW1_9ZZZZ</name>
<feature type="transmembrane region" description="Helical" evidence="1">
    <location>
        <begin position="224"/>
        <end position="241"/>
    </location>
</feature>
<feature type="transmembrane region" description="Helical" evidence="1">
    <location>
        <begin position="195"/>
        <end position="212"/>
    </location>
</feature>
<dbReference type="Gene3D" id="1.20.1530.20">
    <property type="match status" value="1"/>
</dbReference>
<feature type="transmembrane region" description="Helical" evidence="1">
    <location>
        <begin position="34"/>
        <end position="57"/>
    </location>
</feature>
<feature type="transmembrane region" description="Helical" evidence="1">
    <location>
        <begin position="332"/>
        <end position="355"/>
    </location>
</feature>
<evidence type="ECO:0008006" key="3">
    <source>
        <dbReference type="Google" id="ProtNLM"/>
    </source>
</evidence>
<feature type="transmembrane region" description="Helical" evidence="1">
    <location>
        <begin position="253"/>
        <end position="275"/>
    </location>
</feature>
<proteinExistence type="predicted"/>
<gene>
    <name evidence="2" type="ORF">SDC9_18215</name>
</gene>
<feature type="transmembrane region" description="Helical" evidence="1">
    <location>
        <begin position="166"/>
        <end position="183"/>
    </location>
</feature>
<feature type="transmembrane region" description="Helical" evidence="1">
    <location>
        <begin position="69"/>
        <end position="92"/>
    </location>
</feature>
<protein>
    <recommendedName>
        <fullName evidence="3">Cation/H+ exchanger domain-containing protein</fullName>
    </recommendedName>
</protein>
<feature type="transmembrane region" description="Helical" evidence="1">
    <location>
        <begin position="112"/>
        <end position="130"/>
    </location>
</feature>
<dbReference type="EMBL" id="VSSQ01000066">
    <property type="protein sequence ID" value="MPL72430.1"/>
    <property type="molecule type" value="Genomic_DNA"/>
</dbReference>
<organism evidence="2">
    <name type="scientific">bioreactor metagenome</name>
    <dbReference type="NCBI Taxonomy" id="1076179"/>
    <lineage>
        <taxon>unclassified sequences</taxon>
        <taxon>metagenomes</taxon>
        <taxon>ecological metagenomes</taxon>
    </lineage>
</organism>
<accession>A0A644TZW1</accession>
<evidence type="ECO:0000313" key="2">
    <source>
        <dbReference type="EMBL" id="MPL72430.1"/>
    </source>
</evidence>
<keyword evidence="1" id="KW-0812">Transmembrane</keyword>
<keyword evidence="1" id="KW-1133">Transmembrane helix</keyword>
<reference evidence="2" key="1">
    <citation type="submission" date="2019-08" db="EMBL/GenBank/DDBJ databases">
        <authorList>
            <person name="Kucharzyk K."/>
            <person name="Murdoch R.W."/>
            <person name="Higgins S."/>
            <person name="Loffler F."/>
        </authorList>
    </citation>
    <scope>NUCLEOTIDE SEQUENCE</scope>
</reference>
<comment type="caution">
    <text evidence="2">The sequence shown here is derived from an EMBL/GenBank/DDBJ whole genome shotgun (WGS) entry which is preliminary data.</text>
</comment>
<evidence type="ECO:0000256" key="1">
    <source>
        <dbReference type="SAM" id="Phobius"/>
    </source>
</evidence>